<protein>
    <submittedName>
        <fullName evidence="1">Uncharacterized protein</fullName>
    </submittedName>
</protein>
<reference evidence="1" key="1">
    <citation type="submission" date="2018-05" db="EMBL/GenBank/DDBJ databases">
        <title>Draft genome of Mucuna pruriens seed.</title>
        <authorList>
            <person name="Nnadi N.E."/>
            <person name="Vos R."/>
            <person name="Hasami M.H."/>
            <person name="Devisetty U.K."/>
            <person name="Aguiy J.C."/>
        </authorList>
    </citation>
    <scope>NUCLEOTIDE SEQUENCE [LARGE SCALE GENOMIC DNA]</scope>
    <source>
        <strain evidence="1">JCA_2017</strain>
    </source>
</reference>
<feature type="non-terminal residue" evidence="1">
    <location>
        <position position="1"/>
    </location>
</feature>
<keyword evidence="2" id="KW-1185">Reference proteome</keyword>
<proteinExistence type="predicted"/>
<gene>
    <name evidence="1" type="ORF">CR513_48269</name>
</gene>
<dbReference type="Proteomes" id="UP000257109">
    <property type="component" value="Unassembled WGS sequence"/>
</dbReference>
<name>A0A371F1V8_MUCPR</name>
<evidence type="ECO:0000313" key="2">
    <source>
        <dbReference type="Proteomes" id="UP000257109"/>
    </source>
</evidence>
<organism evidence="1 2">
    <name type="scientific">Mucuna pruriens</name>
    <name type="common">Velvet bean</name>
    <name type="synonym">Dolichos pruriens</name>
    <dbReference type="NCBI Taxonomy" id="157652"/>
    <lineage>
        <taxon>Eukaryota</taxon>
        <taxon>Viridiplantae</taxon>
        <taxon>Streptophyta</taxon>
        <taxon>Embryophyta</taxon>
        <taxon>Tracheophyta</taxon>
        <taxon>Spermatophyta</taxon>
        <taxon>Magnoliopsida</taxon>
        <taxon>eudicotyledons</taxon>
        <taxon>Gunneridae</taxon>
        <taxon>Pentapetalae</taxon>
        <taxon>rosids</taxon>
        <taxon>fabids</taxon>
        <taxon>Fabales</taxon>
        <taxon>Fabaceae</taxon>
        <taxon>Papilionoideae</taxon>
        <taxon>50 kb inversion clade</taxon>
        <taxon>NPAAA clade</taxon>
        <taxon>indigoferoid/millettioid clade</taxon>
        <taxon>Phaseoleae</taxon>
        <taxon>Mucuna</taxon>
    </lineage>
</organism>
<evidence type="ECO:0000313" key="1">
    <source>
        <dbReference type="EMBL" id="RDX72272.1"/>
    </source>
</evidence>
<dbReference type="EMBL" id="QJKJ01010978">
    <property type="protein sequence ID" value="RDX72272.1"/>
    <property type="molecule type" value="Genomic_DNA"/>
</dbReference>
<comment type="caution">
    <text evidence="1">The sequence shown here is derived from an EMBL/GenBank/DDBJ whole genome shotgun (WGS) entry which is preliminary data.</text>
</comment>
<accession>A0A371F1V8</accession>
<dbReference type="AlphaFoldDB" id="A0A371F1V8"/>
<sequence length="60" mass="6961">MEGWILRWENGTGEDGWKKLGRVWRKRYMESVPEIGESMGGLYCTKEESHREKGLALSDS</sequence>